<feature type="non-terminal residue" evidence="1">
    <location>
        <position position="1"/>
    </location>
</feature>
<dbReference type="AlphaFoldDB" id="A0A1T5HU87"/>
<name>A0A1T5HU87_9BACT</name>
<keyword evidence="2" id="KW-1185">Reference proteome</keyword>
<evidence type="ECO:0000313" key="1">
    <source>
        <dbReference type="EMBL" id="SKC24227.1"/>
    </source>
</evidence>
<dbReference type="EMBL" id="FUYV01000045">
    <property type="protein sequence ID" value="SKC24227.1"/>
    <property type="molecule type" value="Genomic_DNA"/>
</dbReference>
<evidence type="ECO:0000313" key="2">
    <source>
        <dbReference type="Proteomes" id="UP000191055"/>
    </source>
</evidence>
<protein>
    <submittedName>
        <fullName evidence="1">Uncharacterized protein</fullName>
    </submittedName>
</protein>
<dbReference type="STRING" id="889453.SAMN03080601_03522"/>
<reference evidence="1 2" key="1">
    <citation type="submission" date="2017-02" db="EMBL/GenBank/DDBJ databases">
        <authorList>
            <person name="Peterson S.W."/>
        </authorList>
    </citation>
    <scope>NUCLEOTIDE SEQUENCE [LARGE SCALE GENOMIC DNA]</scope>
    <source>
        <strain evidence="1 2">DSM 24412</strain>
    </source>
</reference>
<dbReference type="Proteomes" id="UP000191055">
    <property type="component" value="Unassembled WGS sequence"/>
</dbReference>
<gene>
    <name evidence="1" type="ORF">SAMN03080601_03522</name>
</gene>
<organism evidence="1 2">
    <name type="scientific">Alkalitalea saponilacus</name>
    <dbReference type="NCBI Taxonomy" id="889453"/>
    <lineage>
        <taxon>Bacteria</taxon>
        <taxon>Pseudomonadati</taxon>
        <taxon>Bacteroidota</taxon>
        <taxon>Bacteroidia</taxon>
        <taxon>Marinilabiliales</taxon>
        <taxon>Marinilabiliaceae</taxon>
        <taxon>Alkalitalea</taxon>
    </lineage>
</organism>
<accession>A0A1T5HU87</accession>
<dbReference type="RefSeq" id="WP_200812621.1">
    <property type="nucleotide sequence ID" value="NZ_FUYV01000045.1"/>
</dbReference>
<proteinExistence type="predicted"/>
<sequence length="109" mass="12640">INYIITYGSYGDATKKNAGICGVGEMWGYYVGGLLATEQYGGDRFTGRDYWFRPFILRRLVDNTGLTQKQIFDCLTSDIRSHEQFKNRLISRYGNKREQIEEAFSVWGF</sequence>